<name>A0ACC2NXC1_9HYME</name>
<gene>
    <name evidence="1" type="ORF">QAD02_011741</name>
</gene>
<keyword evidence="2" id="KW-1185">Reference proteome</keyword>
<dbReference type="EMBL" id="CM056742">
    <property type="protein sequence ID" value="KAJ8675955.1"/>
    <property type="molecule type" value="Genomic_DNA"/>
</dbReference>
<sequence>MQRLRCTFKRSRTPTGAEMKSQSSLEVPKQVRSASFDEIQLEACHQHLQLQQCEPSTSSGSRQQTELELRSIAGMAMATSNTPSSPRPASGGALPRKLSTLRIPQVQTSQMLKESLQQQQQQQQQQQTTQQQQQQQNQQLLQQQLSQPYTCWHCACVDEWKASQAGQSISGDSWDDEELRGEDAEDADEEECCDSSNELEPDAVIPAGAPTPQLARDEHDNSYYFVVLQRASEDADDDASDCSRREGSPEIRITLSQQPKLLASYEQPQSDEIDSASSETDQQQQQQQPIPTPITLPPGFTSERRRSLSRQEALPELPAILGITSAGELVVRDIFLTVPDLKRDRAASVDSCFKNRGDSDACYSLQVPQQSTRSKSVDIVLPTDVQTRYTALLPEATAFAGDKDDGGTSPSQREPRSTPDWSDAAVNGEHLWVPTAASGEFCYVNDCSKHGPRLKCSACRVVAHTACTTNLNFACKPSYRDVGVRQYREQKVTNHHFVHRRSQKGKCSNCSKSFQSKLSFSSKEIVAVSCSWCKSAYHNRESCFNAQKIGEQCELGIHSSIMVPPSWIVKVPKRGNFKSSLRKSPKKKRSQGGGGTKKPNKAGDDDKDAADPLKLWAIKPIPNSNVTPVLVFINPRSGGNQGAKLLQKFQWLLNPRQVFDLTQGGPNMGLELFKKVPNLKILACGGDGTVGWVLSVLDKIGADPPPAVGTLPLGTGNDLARALGWGGGYTDEPIGKILTSMAESEITILDRWKLEVERNTDAQGNDEDASKGKENLPLNVVNNYFSLGVDAHIALEFHEAREAHPERFNSRLRNKMFYGQMGGKDLVVRRWKDLSEFVTLECDGQDMTSKLKEHRVHAILFLNIASYGGGTHPWGGGIGREPTTEDGLIEVVGLTTYQLPLLQAGGHGTSIAQCSTAKLVTTRTIPMQVDGEACRLLPSVINLSLLNKATMLSKRRGGGGGRHRQKASEVEKLKVPLMRVLMADYENWHSDRERLAKTATQWRSELLELDAAMDLDSLRKMLAKDYPMDSCCFLDSCTADRFFRIDRGQEQLHYVADVVSEAIYVLHEGSTGSQSQYIDNQSSS</sequence>
<protein>
    <submittedName>
        <fullName evidence="1">Uncharacterized protein</fullName>
    </submittedName>
</protein>
<comment type="caution">
    <text evidence="1">The sequence shown here is derived from an EMBL/GenBank/DDBJ whole genome shotgun (WGS) entry which is preliminary data.</text>
</comment>
<organism evidence="1 2">
    <name type="scientific">Eretmocerus hayati</name>
    <dbReference type="NCBI Taxonomy" id="131215"/>
    <lineage>
        <taxon>Eukaryota</taxon>
        <taxon>Metazoa</taxon>
        <taxon>Ecdysozoa</taxon>
        <taxon>Arthropoda</taxon>
        <taxon>Hexapoda</taxon>
        <taxon>Insecta</taxon>
        <taxon>Pterygota</taxon>
        <taxon>Neoptera</taxon>
        <taxon>Endopterygota</taxon>
        <taxon>Hymenoptera</taxon>
        <taxon>Apocrita</taxon>
        <taxon>Proctotrupomorpha</taxon>
        <taxon>Chalcidoidea</taxon>
        <taxon>Aphelinidae</taxon>
        <taxon>Aphelininae</taxon>
        <taxon>Eretmocerus</taxon>
    </lineage>
</organism>
<accession>A0ACC2NXC1</accession>
<evidence type="ECO:0000313" key="2">
    <source>
        <dbReference type="Proteomes" id="UP001239111"/>
    </source>
</evidence>
<reference evidence="1" key="1">
    <citation type="submission" date="2023-04" db="EMBL/GenBank/DDBJ databases">
        <title>A chromosome-level genome assembly of the parasitoid wasp Eretmocerus hayati.</title>
        <authorList>
            <person name="Zhong Y."/>
            <person name="Liu S."/>
            <person name="Liu Y."/>
        </authorList>
    </citation>
    <scope>NUCLEOTIDE SEQUENCE</scope>
    <source>
        <strain evidence="1">ZJU_SS_LIU_2023</strain>
    </source>
</reference>
<proteinExistence type="predicted"/>
<feature type="non-terminal residue" evidence="1">
    <location>
        <position position="1084"/>
    </location>
</feature>
<evidence type="ECO:0000313" key="1">
    <source>
        <dbReference type="EMBL" id="KAJ8675955.1"/>
    </source>
</evidence>
<dbReference type="Proteomes" id="UP001239111">
    <property type="component" value="Chromosome 2"/>
</dbReference>